<protein>
    <submittedName>
        <fullName evidence="2">Uncharacterized protein</fullName>
    </submittedName>
</protein>
<gene>
    <name evidence="2" type="ORF">EGYM00392_LOCUS54831</name>
</gene>
<feature type="region of interest" description="Disordered" evidence="1">
    <location>
        <begin position="81"/>
        <end position="113"/>
    </location>
</feature>
<evidence type="ECO:0000313" key="2">
    <source>
        <dbReference type="EMBL" id="CAD9043648.1"/>
    </source>
</evidence>
<organism evidence="2">
    <name type="scientific">Eutreptiella gymnastica</name>
    <dbReference type="NCBI Taxonomy" id="73025"/>
    <lineage>
        <taxon>Eukaryota</taxon>
        <taxon>Discoba</taxon>
        <taxon>Euglenozoa</taxon>
        <taxon>Euglenida</taxon>
        <taxon>Spirocuta</taxon>
        <taxon>Euglenophyceae</taxon>
        <taxon>Eutreptiales</taxon>
        <taxon>Eutreptiaceae</taxon>
        <taxon>Eutreptiella</taxon>
    </lineage>
</organism>
<feature type="region of interest" description="Disordered" evidence="1">
    <location>
        <begin position="175"/>
        <end position="198"/>
    </location>
</feature>
<feature type="region of interest" description="Disordered" evidence="1">
    <location>
        <begin position="414"/>
        <end position="441"/>
    </location>
</feature>
<proteinExistence type="predicted"/>
<name>A0A7S1JIA0_9EUGL</name>
<dbReference type="AlphaFoldDB" id="A0A7S1JIA0"/>
<evidence type="ECO:0000256" key="1">
    <source>
        <dbReference type="SAM" id="MobiDB-lite"/>
    </source>
</evidence>
<accession>A0A7S1JIA0</accession>
<dbReference type="EMBL" id="HBGA01150880">
    <property type="protein sequence ID" value="CAD9043648.1"/>
    <property type="molecule type" value="Transcribed_RNA"/>
</dbReference>
<reference evidence="2" key="1">
    <citation type="submission" date="2021-01" db="EMBL/GenBank/DDBJ databases">
        <authorList>
            <person name="Corre E."/>
            <person name="Pelletier E."/>
            <person name="Niang G."/>
            <person name="Scheremetjew M."/>
            <person name="Finn R."/>
            <person name="Kale V."/>
            <person name="Holt S."/>
            <person name="Cochrane G."/>
            <person name="Meng A."/>
            <person name="Brown T."/>
            <person name="Cohen L."/>
        </authorList>
    </citation>
    <scope>NUCLEOTIDE SEQUENCE</scope>
    <source>
        <strain evidence="2">NIES-381</strain>
    </source>
</reference>
<sequence>MSVMLHMRGDDVHSASSSAGYGTDSDAEYPPVPHSSTVPLFQKPLPPAQAMGPLPPAPPKGPRGRRPPVHLTTRLKILGVGHNATPPLPLPAQPRVLPKKEAPKEPSDFSFSFGKDKPLNLGALLGGSLGRDMGASIGHDMGTSLGRDVGGSIGASIRTTSPTLAPVVPRGAGAFSPSLTPCPRHPPRSAKATGTNTVSAPNLSAVPSFEQVKAAIYRLAQQYDDISLETVRHYAHAQVAPQSIDFEEVMAVIRQTPPSNWSQNLFNEMLFDFIRFNPTSDCDYDTSSGSDYDSDTSVEELNVSNIYPADSVSQRFKRSDFRKFRHHFLSNMAEPKMTAPIEVVLSLADGSTASGSGDEENGSVSFDFAKARSRTESNPGSSVVSASKDCTNPDANLVFVPIIDAKPAPVGRFVRRHTPLGRDVSHSAGTYAPRPPPRPQH</sequence>
<feature type="compositionally biased region" description="Basic and acidic residues" evidence="1">
    <location>
        <begin position="98"/>
        <end position="107"/>
    </location>
</feature>
<feature type="region of interest" description="Disordered" evidence="1">
    <location>
        <begin position="1"/>
        <end position="68"/>
    </location>
</feature>